<evidence type="ECO:0000313" key="1">
    <source>
        <dbReference type="EMBL" id="MBK1865711.1"/>
    </source>
</evidence>
<keyword evidence="2" id="KW-1185">Reference proteome</keyword>
<comment type="caution">
    <text evidence="1">The sequence shown here is derived from an EMBL/GenBank/DDBJ whole genome shotgun (WGS) entry which is preliminary data.</text>
</comment>
<gene>
    <name evidence="1" type="ORF">JHL16_05055</name>
</gene>
<dbReference type="Proteomes" id="UP000616151">
    <property type="component" value="Unassembled WGS sequence"/>
</dbReference>
<proteinExistence type="predicted"/>
<evidence type="ECO:0000313" key="2">
    <source>
        <dbReference type="Proteomes" id="UP000616151"/>
    </source>
</evidence>
<protein>
    <submittedName>
        <fullName evidence="1">Branched-chain amino acid ABC transporter permease</fullName>
    </submittedName>
</protein>
<organism evidence="1 2">
    <name type="scientific">Taklimakanibacter albus</name>
    <dbReference type="NCBI Taxonomy" id="2800327"/>
    <lineage>
        <taxon>Bacteria</taxon>
        <taxon>Pseudomonadati</taxon>
        <taxon>Pseudomonadota</taxon>
        <taxon>Alphaproteobacteria</taxon>
        <taxon>Hyphomicrobiales</taxon>
        <taxon>Aestuariivirgaceae</taxon>
        <taxon>Taklimakanibacter</taxon>
    </lineage>
</organism>
<reference evidence="1" key="1">
    <citation type="submission" date="2021-01" db="EMBL/GenBank/DDBJ databases">
        <authorList>
            <person name="Sun Q."/>
        </authorList>
    </citation>
    <scope>NUCLEOTIDE SEQUENCE</scope>
    <source>
        <strain evidence="1">YIM B02566</strain>
    </source>
</reference>
<accession>A0ACC5QZ86</accession>
<name>A0ACC5QZ86_9HYPH</name>
<dbReference type="EMBL" id="JAENHL010000006">
    <property type="protein sequence ID" value="MBK1865711.1"/>
    <property type="molecule type" value="Genomic_DNA"/>
</dbReference>
<sequence length="348" mass="36223">MVENSLFRPLQTALVLILALIAVALCASIAPPALQRTVIEALIKLTVVVGLFIFVGQSGVFSFGHVAFMAIGGYMSAILTLAPARKATLLDLPGAIEALQLPWPLALVAVIVAVGVLATVVGWPFCRLRGIALPMATFALLIITYVVASNWQQVTGGRQALVGLPRYVGLWTAFGGAALAILVAAGYAMTRHALMLRCSRESEVAAAATGIDVERERLIAFVLSAMVVAAGGVLFSHFIGTITASTFYLDLTFVTLTMLVVGGMRSLTGACAGVALVSLVSELLRSVERGVAIGDVTIAAPPGLQEIVLAALLLAILVLRPAGLLGDAEIGWPSFRRAAPATATRQQG</sequence>